<accession>A0ABQ6XVF8</accession>
<evidence type="ECO:0000313" key="3">
    <source>
        <dbReference type="Proteomes" id="UP000731519"/>
    </source>
</evidence>
<feature type="compositionally biased region" description="Gly residues" evidence="1">
    <location>
        <begin position="1"/>
        <end position="16"/>
    </location>
</feature>
<protein>
    <submittedName>
        <fullName evidence="2">Uncharacterized protein</fullName>
    </submittedName>
</protein>
<sequence>MGGGAPDGTGGSGGQPDGPARRHPVPPRRASRAETRVTARGPAGTVVPMSFLPIYE</sequence>
<feature type="region of interest" description="Disordered" evidence="1">
    <location>
        <begin position="1"/>
        <end position="43"/>
    </location>
</feature>
<dbReference type="EMBL" id="ASYR01000012">
    <property type="protein sequence ID" value="KAF0649726.1"/>
    <property type="molecule type" value="Genomic_DNA"/>
</dbReference>
<reference evidence="2 3" key="1">
    <citation type="submission" date="2013-05" db="EMBL/GenBank/DDBJ databases">
        <title>Genome Sequence of Streptomyces fradiae.</title>
        <authorList>
            <person name="Kirby R."/>
        </authorList>
    </citation>
    <scope>NUCLEOTIDE SEQUENCE [LARGE SCALE GENOMIC DNA]</scope>
    <source>
        <strain evidence="2 3">ATCC 10745</strain>
    </source>
</reference>
<evidence type="ECO:0000256" key="1">
    <source>
        <dbReference type="SAM" id="MobiDB-lite"/>
    </source>
</evidence>
<proteinExistence type="predicted"/>
<comment type="caution">
    <text evidence="2">The sequence shown here is derived from an EMBL/GenBank/DDBJ whole genome shotgun (WGS) entry which is preliminary data.</text>
</comment>
<name>A0ABQ6XVF8_STRFR</name>
<feature type="compositionally biased region" description="Basic residues" evidence="1">
    <location>
        <begin position="21"/>
        <end position="30"/>
    </location>
</feature>
<evidence type="ECO:0000313" key="2">
    <source>
        <dbReference type="EMBL" id="KAF0649726.1"/>
    </source>
</evidence>
<gene>
    <name evidence="2" type="ORF">K701_11585</name>
</gene>
<keyword evidence="3" id="KW-1185">Reference proteome</keyword>
<dbReference type="Proteomes" id="UP000731519">
    <property type="component" value="Unassembled WGS sequence"/>
</dbReference>
<organism evidence="2 3">
    <name type="scientific">Streptomyces fradiae ATCC 10745 = DSM 40063</name>
    <dbReference type="NCBI Taxonomy" id="1319510"/>
    <lineage>
        <taxon>Bacteria</taxon>
        <taxon>Bacillati</taxon>
        <taxon>Actinomycetota</taxon>
        <taxon>Actinomycetes</taxon>
        <taxon>Kitasatosporales</taxon>
        <taxon>Streptomycetaceae</taxon>
        <taxon>Streptomyces</taxon>
    </lineage>
</organism>